<dbReference type="PROSITE" id="PS51233">
    <property type="entry name" value="VWFD"/>
    <property type="match status" value="1"/>
</dbReference>
<evidence type="ECO:0000313" key="4">
    <source>
        <dbReference type="Proteomes" id="UP001476798"/>
    </source>
</evidence>
<evidence type="ECO:0000259" key="2">
    <source>
        <dbReference type="PROSITE" id="PS51233"/>
    </source>
</evidence>
<accession>A0ABV0PIM4</accession>
<organism evidence="3 4">
    <name type="scientific">Goodea atripinnis</name>
    <dbReference type="NCBI Taxonomy" id="208336"/>
    <lineage>
        <taxon>Eukaryota</taxon>
        <taxon>Metazoa</taxon>
        <taxon>Chordata</taxon>
        <taxon>Craniata</taxon>
        <taxon>Vertebrata</taxon>
        <taxon>Euteleostomi</taxon>
        <taxon>Actinopterygii</taxon>
        <taxon>Neopterygii</taxon>
        <taxon>Teleostei</taxon>
        <taxon>Neoteleostei</taxon>
        <taxon>Acanthomorphata</taxon>
        <taxon>Ovalentaria</taxon>
        <taxon>Atherinomorphae</taxon>
        <taxon>Cyprinodontiformes</taxon>
        <taxon>Goodeidae</taxon>
        <taxon>Goodea</taxon>
    </lineage>
</organism>
<dbReference type="Proteomes" id="UP001476798">
    <property type="component" value="Unassembled WGS sequence"/>
</dbReference>
<sequence length="68" mass="7341">NFNGDPKDDNLKPDNTAASNTNDLGDSWQVADPRPDCTNGGEQEDCDKEVEEEAQKPTSCGMIIDLNG</sequence>
<dbReference type="InterPro" id="IPR001846">
    <property type="entry name" value="VWF_type-D"/>
</dbReference>
<reference evidence="3 4" key="1">
    <citation type="submission" date="2021-06" db="EMBL/GenBank/DDBJ databases">
        <authorList>
            <person name="Palmer J.M."/>
        </authorList>
    </citation>
    <scope>NUCLEOTIDE SEQUENCE [LARGE SCALE GENOMIC DNA]</scope>
    <source>
        <strain evidence="3 4">GA_2019</strain>
        <tissue evidence="3">Muscle</tissue>
    </source>
</reference>
<name>A0ABV0PIM4_9TELE</name>
<comment type="caution">
    <text evidence="3">The sequence shown here is derived from an EMBL/GenBank/DDBJ whole genome shotgun (WGS) entry which is preliminary data.</text>
</comment>
<dbReference type="EMBL" id="JAHRIO010075303">
    <property type="protein sequence ID" value="MEQ2183304.1"/>
    <property type="molecule type" value="Genomic_DNA"/>
</dbReference>
<feature type="region of interest" description="Disordered" evidence="1">
    <location>
        <begin position="1"/>
        <end position="68"/>
    </location>
</feature>
<evidence type="ECO:0000256" key="1">
    <source>
        <dbReference type="SAM" id="MobiDB-lite"/>
    </source>
</evidence>
<proteinExistence type="predicted"/>
<gene>
    <name evidence="3" type="ORF">GOODEAATRI_031418</name>
</gene>
<feature type="domain" description="VWFD" evidence="2">
    <location>
        <begin position="1"/>
        <end position="38"/>
    </location>
</feature>
<protein>
    <recommendedName>
        <fullName evidence="2">VWFD domain-containing protein</fullName>
    </recommendedName>
</protein>
<feature type="non-terminal residue" evidence="3">
    <location>
        <position position="1"/>
    </location>
</feature>
<feature type="compositionally biased region" description="Basic and acidic residues" evidence="1">
    <location>
        <begin position="1"/>
        <end position="12"/>
    </location>
</feature>
<feature type="compositionally biased region" description="Acidic residues" evidence="1">
    <location>
        <begin position="42"/>
        <end position="52"/>
    </location>
</feature>
<evidence type="ECO:0000313" key="3">
    <source>
        <dbReference type="EMBL" id="MEQ2183304.1"/>
    </source>
</evidence>
<keyword evidence="4" id="KW-1185">Reference proteome</keyword>